<evidence type="ECO:0000313" key="4">
    <source>
        <dbReference type="Proteomes" id="UP000660885"/>
    </source>
</evidence>
<dbReference type="PANTHER" id="PTHR42928">
    <property type="entry name" value="TRICARBOXYLATE-BINDING PROTEIN"/>
    <property type="match status" value="1"/>
</dbReference>
<dbReference type="PANTHER" id="PTHR42928:SF5">
    <property type="entry name" value="BLR1237 PROTEIN"/>
    <property type="match status" value="1"/>
</dbReference>
<dbReference type="Proteomes" id="UP000660885">
    <property type="component" value="Unassembled WGS sequence"/>
</dbReference>
<sequence length="323" mass="33818">MTIGPTRRGMLGIAASVTLATPALAAYPTQPIRVVVPWNPGGPADIVIRALAPAMAPALGQPVVIENRAGANGAVGTQAVARASPDGHTLILANAETHTINPLIYPRLPYDAVADFQPISVIVHAPCVLLVRPEFGVNNVEEFVAKVRGQLGRFTYATWGIGSTSHLAMEALSRQAKLQMLHVPFTGGAPASTALVSGQVDAAFLNAGPAEALARDGKVKILAVGGPQRLPLLPDVPTLAERSLPVNAATWFGLLGPAKMPEDAVGRIASAVVEGLKSPAVQELFRAQAVIPDAHGPEAMRVFIAEDVTNRTDLVRDLDIRLE</sequence>
<dbReference type="CDD" id="cd07012">
    <property type="entry name" value="PBP2_Bug_TTT"/>
    <property type="match status" value="1"/>
</dbReference>
<dbReference type="SUPFAM" id="SSF53850">
    <property type="entry name" value="Periplasmic binding protein-like II"/>
    <property type="match status" value="1"/>
</dbReference>
<comment type="caution">
    <text evidence="3">The sequence shown here is derived from an EMBL/GenBank/DDBJ whole genome shotgun (WGS) entry which is preliminary data.</text>
</comment>
<keyword evidence="2" id="KW-0732">Signal</keyword>
<organism evidence="3 4">
    <name type="scientific">Belnapia arida</name>
    <dbReference type="NCBI Taxonomy" id="2804533"/>
    <lineage>
        <taxon>Bacteria</taxon>
        <taxon>Pseudomonadati</taxon>
        <taxon>Pseudomonadota</taxon>
        <taxon>Alphaproteobacteria</taxon>
        <taxon>Acetobacterales</taxon>
        <taxon>Roseomonadaceae</taxon>
        <taxon>Belnapia</taxon>
    </lineage>
</organism>
<comment type="similarity">
    <text evidence="1">Belongs to the UPF0065 (bug) family.</text>
</comment>
<proteinExistence type="inferred from homology"/>
<dbReference type="InterPro" id="IPR005064">
    <property type="entry name" value="BUG"/>
</dbReference>
<evidence type="ECO:0000313" key="3">
    <source>
        <dbReference type="EMBL" id="MBL6082036.1"/>
    </source>
</evidence>
<dbReference type="Gene3D" id="3.40.190.10">
    <property type="entry name" value="Periplasmic binding protein-like II"/>
    <property type="match status" value="1"/>
</dbReference>
<feature type="signal peptide" evidence="2">
    <location>
        <begin position="1"/>
        <end position="25"/>
    </location>
</feature>
<evidence type="ECO:0000256" key="1">
    <source>
        <dbReference type="ARBA" id="ARBA00006987"/>
    </source>
</evidence>
<keyword evidence="4" id="KW-1185">Reference proteome</keyword>
<dbReference type="EMBL" id="JAETWB010000045">
    <property type="protein sequence ID" value="MBL6082036.1"/>
    <property type="molecule type" value="Genomic_DNA"/>
</dbReference>
<dbReference type="Gene3D" id="3.40.190.150">
    <property type="entry name" value="Bordetella uptake gene, domain 1"/>
    <property type="match status" value="1"/>
</dbReference>
<feature type="chain" id="PRO_5045560126" evidence="2">
    <location>
        <begin position="26"/>
        <end position="323"/>
    </location>
</feature>
<protein>
    <submittedName>
        <fullName evidence="3">Tripartite tricarboxylate transporter substrate binding protein</fullName>
    </submittedName>
</protein>
<evidence type="ECO:0000256" key="2">
    <source>
        <dbReference type="SAM" id="SignalP"/>
    </source>
</evidence>
<reference evidence="3 4" key="1">
    <citation type="submission" date="2021-01" db="EMBL/GenBank/DDBJ databases">
        <title>Belnapia mucosa sp. nov. and Belnapia arida sp. nov., isolated from the Tabernas Desert (Almeria, Spain).</title>
        <authorList>
            <person name="Molina-Menor E."/>
            <person name="Vidal-Verdu A."/>
            <person name="Calonge A."/>
            <person name="Satari L."/>
            <person name="Pereto J."/>
            <person name="Porcar M."/>
        </authorList>
    </citation>
    <scope>NUCLEOTIDE SEQUENCE [LARGE SCALE GENOMIC DNA]</scope>
    <source>
        <strain evidence="3 4">T18</strain>
    </source>
</reference>
<gene>
    <name evidence="3" type="ORF">JMJ56_29080</name>
</gene>
<accession>A0ABS1UBI5</accession>
<name>A0ABS1UBI5_9PROT</name>
<dbReference type="Pfam" id="PF03401">
    <property type="entry name" value="TctC"/>
    <property type="match status" value="1"/>
</dbReference>
<dbReference type="PIRSF" id="PIRSF017082">
    <property type="entry name" value="YflP"/>
    <property type="match status" value="1"/>
</dbReference>
<dbReference type="RefSeq" id="WP_202835247.1">
    <property type="nucleotide sequence ID" value="NZ_JAETWB010000045.1"/>
</dbReference>
<dbReference type="InterPro" id="IPR042100">
    <property type="entry name" value="Bug_dom1"/>
</dbReference>